<dbReference type="InterPro" id="IPR008972">
    <property type="entry name" value="Cupredoxin"/>
</dbReference>
<keyword evidence="3" id="KW-0813">Transport</keyword>
<dbReference type="GO" id="GO:0005507">
    <property type="term" value="F:copper ion binding"/>
    <property type="evidence" value="ECO:0007669"/>
    <property type="project" value="InterPro"/>
</dbReference>
<protein>
    <submittedName>
        <fullName evidence="10">Cytochrome c oxidase subunit 2</fullName>
    </submittedName>
</protein>
<dbReference type="EMBL" id="FOZL01000001">
    <property type="protein sequence ID" value="SFS17162.1"/>
    <property type="molecule type" value="Genomic_DNA"/>
</dbReference>
<dbReference type="GO" id="GO:0042773">
    <property type="term" value="P:ATP synthesis coupled electron transport"/>
    <property type="evidence" value="ECO:0007669"/>
    <property type="project" value="TreeGrafter"/>
</dbReference>
<evidence type="ECO:0000256" key="1">
    <source>
        <dbReference type="ARBA" id="ARBA00004370"/>
    </source>
</evidence>
<keyword evidence="11" id="KW-1185">Reference proteome</keyword>
<keyword evidence="5" id="KW-0249">Electron transport</keyword>
<name>A0A1I6MNA0_9BACT</name>
<evidence type="ECO:0000256" key="7">
    <source>
        <dbReference type="ARBA" id="ARBA00023136"/>
    </source>
</evidence>
<dbReference type="InterPro" id="IPR001505">
    <property type="entry name" value="Copper_CuA"/>
</dbReference>
<dbReference type="PANTHER" id="PTHR22888:SF9">
    <property type="entry name" value="CYTOCHROME C OXIDASE SUBUNIT 2"/>
    <property type="match status" value="1"/>
</dbReference>
<dbReference type="InterPro" id="IPR045187">
    <property type="entry name" value="CcO_II"/>
</dbReference>
<gene>
    <name evidence="10" type="ORF">SAMN05421771_3069</name>
</gene>
<dbReference type="CDD" id="cd13919">
    <property type="entry name" value="CuRO_HCO_II_like_5"/>
    <property type="match status" value="1"/>
</dbReference>
<dbReference type="Gene3D" id="2.60.40.420">
    <property type="entry name" value="Cupredoxins - blue copper proteins"/>
    <property type="match status" value="1"/>
</dbReference>
<evidence type="ECO:0000256" key="4">
    <source>
        <dbReference type="ARBA" id="ARBA00022723"/>
    </source>
</evidence>
<dbReference type="Pfam" id="PF00116">
    <property type="entry name" value="COX2"/>
    <property type="match status" value="1"/>
</dbReference>
<sequence>MPTLHIFAALWPLPGDASAHGPTLDQHLLLNLWIALGLLTLVHVILLTGLTLRRAAPAKNWVVEYLPLTLLALVFAGLTLKAERLWAATRYTGASLTALQVEVTGMQFAWYVRYPGMDATFGRTMPKFVEPGAGNPLGIDPSDEHGTDDIVSSELVLPLDREVDIKLEALDVMHGFAIPEMRLKQNAIPGQTTHLHFTPTKTGTYAILCTQLCGLGHYRMQANLRVVTPEAFAAWLAVKAGR</sequence>
<evidence type="ECO:0000313" key="10">
    <source>
        <dbReference type="EMBL" id="SFS17162.1"/>
    </source>
</evidence>
<evidence type="ECO:0000313" key="11">
    <source>
        <dbReference type="Proteomes" id="UP000199024"/>
    </source>
</evidence>
<keyword evidence="4" id="KW-0479">Metal-binding</keyword>
<dbReference type="InterPro" id="IPR002429">
    <property type="entry name" value="CcO_II-like_C"/>
</dbReference>
<dbReference type="PROSITE" id="PS00078">
    <property type="entry name" value="COX2"/>
    <property type="match status" value="1"/>
</dbReference>
<comment type="subcellular location">
    <subcellularLocation>
        <location evidence="1">Membrane</location>
    </subcellularLocation>
</comment>
<feature type="domain" description="Cytochrome oxidase subunit II copper A binding" evidence="9">
    <location>
        <begin position="96"/>
        <end position="238"/>
    </location>
</feature>
<keyword evidence="8" id="KW-0812">Transmembrane</keyword>
<dbReference type="RefSeq" id="WP_089840269.1">
    <property type="nucleotide sequence ID" value="NZ_FOZL01000001.1"/>
</dbReference>
<evidence type="ECO:0000256" key="2">
    <source>
        <dbReference type="ARBA" id="ARBA00007866"/>
    </source>
</evidence>
<reference evidence="10 11" key="1">
    <citation type="submission" date="2016-10" db="EMBL/GenBank/DDBJ databases">
        <authorList>
            <person name="de Groot N.N."/>
        </authorList>
    </citation>
    <scope>NUCLEOTIDE SEQUENCE [LARGE SCALE GENOMIC DNA]</scope>
    <source>
        <strain evidence="10 11">DSM 21001</strain>
    </source>
</reference>
<dbReference type="Proteomes" id="UP000199024">
    <property type="component" value="Unassembled WGS sequence"/>
</dbReference>
<feature type="transmembrane region" description="Helical" evidence="8">
    <location>
        <begin position="29"/>
        <end position="50"/>
    </location>
</feature>
<evidence type="ECO:0000256" key="5">
    <source>
        <dbReference type="ARBA" id="ARBA00022982"/>
    </source>
</evidence>
<evidence type="ECO:0000256" key="6">
    <source>
        <dbReference type="ARBA" id="ARBA00023008"/>
    </source>
</evidence>
<evidence type="ECO:0000256" key="3">
    <source>
        <dbReference type="ARBA" id="ARBA00022448"/>
    </source>
</evidence>
<evidence type="ECO:0000256" key="8">
    <source>
        <dbReference type="SAM" id="Phobius"/>
    </source>
</evidence>
<dbReference type="GO" id="GO:0016020">
    <property type="term" value="C:membrane"/>
    <property type="evidence" value="ECO:0007669"/>
    <property type="project" value="UniProtKB-SubCell"/>
</dbReference>
<keyword evidence="6" id="KW-0186">Copper</keyword>
<dbReference type="PRINTS" id="PR01166">
    <property type="entry name" value="CYCOXIDASEII"/>
</dbReference>
<feature type="transmembrane region" description="Helical" evidence="8">
    <location>
        <begin position="62"/>
        <end position="80"/>
    </location>
</feature>
<keyword evidence="8" id="KW-1133">Transmembrane helix</keyword>
<proteinExistence type="inferred from homology"/>
<dbReference type="PANTHER" id="PTHR22888">
    <property type="entry name" value="CYTOCHROME C OXIDASE, SUBUNIT II"/>
    <property type="match status" value="1"/>
</dbReference>
<keyword evidence="7 8" id="KW-0472">Membrane</keyword>
<organism evidence="10 11">
    <name type="scientific">Granulicella pectinivorans</name>
    <dbReference type="NCBI Taxonomy" id="474950"/>
    <lineage>
        <taxon>Bacteria</taxon>
        <taxon>Pseudomonadati</taxon>
        <taxon>Acidobacteriota</taxon>
        <taxon>Terriglobia</taxon>
        <taxon>Terriglobales</taxon>
        <taxon>Acidobacteriaceae</taxon>
        <taxon>Granulicella</taxon>
    </lineage>
</organism>
<dbReference type="SUPFAM" id="SSF49503">
    <property type="entry name" value="Cupredoxins"/>
    <property type="match status" value="1"/>
</dbReference>
<dbReference type="STRING" id="474950.SAMN05421771_3069"/>
<accession>A0A1I6MNA0</accession>
<comment type="similarity">
    <text evidence="2">Belongs to the cytochrome c oxidase subunit 2 family.</text>
</comment>
<dbReference type="OrthoDB" id="9781261at2"/>
<dbReference type="PROSITE" id="PS50857">
    <property type="entry name" value="COX2_CUA"/>
    <property type="match status" value="1"/>
</dbReference>
<evidence type="ECO:0000259" key="9">
    <source>
        <dbReference type="PROSITE" id="PS50857"/>
    </source>
</evidence>
<dbReference type="AlphaFoldDB" id="A0A1I6MNA0"/>
<dbReference type="GO" id="GO:0004129">
    <property type="term" value="F:cytochrome-c oxidase activity"/>
    <property type="evidence" value="ECO:0007669"/>
    <property type="project" value="InterPro"/>
</dbReference>